<dbReference type="GO" id="GO:0003700">
    <property type="term" value="F:DNA-binding transcription factor activity"/>
    <property type="evidence" value="ECO:0007669"/>
    <property type="project" value="InterPro"/>
</dbReference>
<dbReference type="InterPro" id="IPR036390">
    <property type="entry name" value="WH_DNA-bd_sf"/>
</dbReference>
<dbReference type="NCBIfam" id="NF033788">
    <property type="entry name" value="HTH_metalloreg"/>
    <property type="match status" value="1"/>
</dbReference>
<dbReference type="AlphaFoldDB" id="A0A7W8G883"/>
<dbReference type="PRINTS" id="PR00778">
    <property type="entry name" value="HTHARSR"/>
</dbReference>
<evidence type="ECO:0000259" key="4">
    <source>
        <dbReference type="PROSITE" id="PS50987"/>
    </source>
</evidence>
<dbReference type="GO" id="GO:0003677">
    <property type="term" value="F:DNA binding"/>
    <property type="evidence" value="ECO:0007669"/>
    <property type="project" value="UniProtKB-KW"/>
</dbReference>
<keyword evidence="3" id="KW-0804">Transcription</keyword>
<gene>
    <name evidence="5" type="ORF">HNP76_001041</name>
</gene>
<dbReference type="SUPFAM" id="SSF46785">
    <property type="entry name" value="Winged helix' DNA-binding domain"/>
    <property type="match status" value="1"/>
</dbReference>
<keyword evidence="1" id="KW-0805">Transcription regulation</keyword>
<dbReference type="SMART" id="SM00418">
    <property type="entry name" value="HTH_ARSR"/>
    <property type="match status" value="1"/>
</dbReference>
<protein>
    <submittedName>
        <fullName evidence="5">DNA-binding transcriptional ArsR family regulator</fullName>
    </submittedName>
</protein>
<evidence type="ECO:0000313" key="6">
    <source>
        <dbReference type="Proteomes" id="UP000518887"/>
    </source>
</evidence>
<keyword evidence="2 5" id="KW-0238">DNA-binding</keyword>
<dbReference type="Pfam" id="PF01022">
    <property type="entry name" value="HTH_5"/>
    <property type="match status" value="1"/>
</dbReference>
<proteinExistence type="predicted"/>
<dbReference type="EMBL" id="JACHFQ010000003">
    <property type="protein sequence ID" value="MBB5225684.1"/>
    <property type="molecule type" value="Genomic_DNA"/>
</dbReference>
<dbReference type="RefSeq" id="WP_184658212.1">
    <property type="nucleotide sequence ID" value="NZ_CP031518.1"/>
</dbReference>
<accession>A0A7W8G883</accession>
<keyword evidence="6" id="KW-1185">Reference proteome</keyword>
<comment type="caution">
    <text evidence="5">The sequence shown here is derived from an EMBL/GenBank/DDBJ whole genome shotgun (WGS) entry which is preliminary data.</text>
</comment>
<dbReference type="InterPro" id="IPR036388">
    <property type="entry name" value="WH-like_DNA-bd_sf"/>
</dbReference>
<dbReference type="Proteomes" id="UP000518887">
    <property type="component" value="Unassembled WGS sequence"/>
</dbReference>
<dbReference type="InterPro" id="IPR051081">
    <property type="entry name" value="HTH_MetalResp_TranReg"/>
</dbReference>
<reference evidence="5 6" key="1">
    <citation type="submission" date="2020-08" db="EMBL/GenBank/DDBJ databases">
        <title>Genomic Encyclopedia of Type Strains, Phase IV (KMG-IV): sequencing the most valuable type-strain genomes for metagenomic binning, comparative biology and taxonomic classification.</title>
        <authorList>
            <person name="Goeker M."/>
        </authorList>
    </citation>
    <scope>NUCLEOTIDE SEQUENCE [LARGE SCALE GENOMIC DNA]</scope>
    <source>
        <strain evidence="5 6">DSM 103462</strain>
    </source>
</reference>
<evidence type="ECO:0000256" key="2">
    <source>
        <dbReference type="ARBA" id="ARBA00023125"/>
    </source>
</evidence>
<dbReference type="InterPro" id="IPR001845">
    <property type="entry name" value="HTH_ArsR_DNA-bd_dom"/>
</dbReference>
<organism evidence="5 6">
    <name type="scientific">Treponema ruminis</name>
    <dbReference type="NCBI Taxonomy" id="744515"/>
    <lineage>
        <taxon>Bacteria</taxon>
        <taxon>Pseudomonadati</taxon>
        <taxon>Spirochaetota</taxon>
        <taxon>Spirochaetia</taxon>
        <taxon>Spirochaetales</taxon>
        <taxon>Treponemataceae</taxon>
        <taxon>Treponema</taxon>
    </lineage>
</organism>
<evidence type="ECO:0000256" key="3">
    <source>
        <dbReference type="ARBA" id="ARBA00023163"/>
    </source>
</evidence>
<dbReference type="PANTHER" id="PTHR33154:SF33">
    <property type="entry name" value="TRANSCRIPTIONAL REPRESSOR SDPR"/>
    <property type="match status" value="1"/>
</dbReference>
<dbReference type="PROSITE" id="PS50987">
    <property type="entry name" value="HTH_ARSR_2"/>
    <property type="match status" value="1"/>
</dbReference>
<dbReference type="InterPro" id="IPR011991">
    <property type="entry name" value="ArsR-like_HTH"/>
</dbReference>
<feature type="domain" description="HTH arsR-type" evidence="4">
    <location>
        <begin position="14"/>
        <end position="111"/>
    </location>
</feature>
<dbReference type="CDD" id="cd00090">
    <property type="entry name" value="HTH_ARSR"/>
    <property type="match status" value="1"/>
</dbReference>
<evidence type="ECO:0000256" key="1">
    <source>
        <dbReference type="ARBA" id="ARBA00023015"/>
    </source>
</evidence>
<dbReference type="PANTHER" id="PTHR33154">
    <property type="entry name" value="TRANSCRIPTIONAL REGULATOR, ARSR FAMILY"/>
    <property type="match status" value="1"/>
</dbReference>
<sequence>MGDSNMIDPKKIEQALVDFKACSKIFLALGDSTRQKICLDLAEAGLNGINVADLSGKTILSRPAISHHLKVLKDAGIVEPVKRGTQIFYKLRLKDAFIPMKALMETVEEILSEEES</sequence>
<name>A0A7W8G883_9SPIR</name>
<evidence type="ECO:0000313" key="5">
    <source>
        <dbReference type="EMBL" id="MBB5225684.1"/>
    </source>
</evidence>
<dbReference type="Gene3D" id="1.10.10.10">
    <property type="entry name" value="Winged helix-like DNA-binding domain superfamily/Winged helix DNA-binding domain"/>
    <property type="match status" value="1"/>
</dbReference>